<dbReference type="InterPro" id="IPR055396">
    <property type="entry name" value="DUF7088"/>
</dbReference>
<dbReference type="SUPFAM" id="SSF52317">
    <property type="entry name" value="Class I glutamine amidotransferase-like"/>
    <property type="match status" value="1"/>
</dbReference>
<keyword evidence="2" id="KW-0472">Membrane</keyword>
<feature type="transmembrane region" description="Helical" evidence="2">
    <location>
        <begin position="12"/>
        <end position="35"/>
    </location>
</feature>
<reference evidence="6" key="1">
    <citation type="submission" date="2016-11" db="EMBL/GenBank/DDBJ databases">
        <authorList>
            <person name="Varghese N."/>
            <person name="Submissions S."/>
        </authorList>
    </citation>
    <scope>NUCLEOTIDE SEQUENCE [LARGE SCALE GENOMIC DNA]</scope>
    <source>
        <strain evidence="6">DSM 9756</strain>
    </source>
</reference>
<sequence length="492" mass="54453">MPKQKRARRSLVYGSNTFVSILVFLAILVFVALIAERHPLRVDLTDSGEFSLSEQSRKVVASLPEPVTIKAFFASASPEWLKTKDLLETYRYHNKKIRYEFVDPDRQPEIARQYEIRDYGTLVLEGFGRKETVLSPDEEAITNALLKLSRKEEKKIYFLTGHGERSLGEINKVGYSTVKSALEKENYAVDELNLMQREQVPEDAAVVVVAGPKKPLFPEEVASLEAYVKRGGKVVLFLDPGRDGGLKEFARSFGIDVGDDMVIDKLSRVFGGSYLMPVVTQYGGHKITDGFNVATFYSEARSVRPLEEKPEGVTVITLASTSENAWAETDLERLHKGEASFEEGQDKPGPVPLVVLAAVDSGKFSKVDTTEKPQGETGSAKASGHGEKDEDNVAHAAEAEPPMGYLVVAGDSDFVDNTHFGLSGNGDFFLNTVHFLAEEETLITIEPRKKEGQTLMLTQGQARLVFWVPLVLVPALVLIVGLGVYRVRRAQR</sequence>
<proteinExistence type="predicted"/>
<evidence type="ECO:0000259" key="4">
    <source>
        <dbReference type="Pfam" id="PF23357"/>
    </source>
</evidence>
<dbReference type="STRING" id="1121391.SAMN02745206_01360"/>
<keyword evidence="2" id="KW-0812">Transmembrane</keyword>
<dbReference type="Gene3D" id="3.40.30.10">
    <property type="entry name" value="Glutaredoxin"/>
    <property type="match status" value="1"/>
</dbReference>
<evidence type="ECO:0000313" key="6">
    <source>
        <dbReference type="Proteomes" id="UP000184076"/>
    </source>
</evidence>
<evidence type="ECO:0000256" key="2">
    <source>
        <dbReference type="SAM" id="Phobius"/>
    </source>
</evidence>
<feature type="region of interest" description="Disordered" evidence="1">
    <location>
        <begin position="365"/>
        <end position="392"/>
    </location>
</feature>
<dbReference type="InterPro" id="IPR029062">
    <property type="entry name" value="Class_I_gatase-like"/>
</dbReference>
<dbReference type="Pfam" id="PF09822">
    <property type="entry name" value="ABC_transp_aux"/>
    <property type="match status" value="1"/>
</dbReference>
<dbReference type="InterPro" id="IPR019196">
    <property type="entry name" value="ABC_transp_unknown"/>
</dbReference>
<name>A0A1M4YZU1_9BACT</name>
<evidence type="ECO:0000313" key="5">
    <source>
        <dbReference type="EMBL" id="SHF11321.1"/>
    </source>
</evidence>
<feature type="transmembrane region" description="Helical" evidence="2">
    <location>
        <begin position="464"/>
        <end position="485"/>
    </location>
</feature>
<keyword evidence="6" id="KW-1185">Reference proteome</keyword>
<accession>A0A1M4YZU1</accession>
<dbReference type="AlphaFoldDB" id="A0A1M4YZU1"/>
<dbReference type="RefSeq" id="WP_178371928.1">
    <property type="nucleotide sequence ID" value="NZ_FQVB01000011.1"/>
</dbReference>
<dbReference type="Pfam" id="PF23357">
    <property type="entry name" value="DUF7088"/>
    <property type="match status" value="1"/>
</dbReference>
<feature type="domain" description="ABC-type uncharacterised transport system" evidence="3">
    <location>
        <begin position="154"/>
        <end position="431"/>
    </location>
</feature>
<organism evidence="5 6">
    <name type="scientific">Desulfacinum infernum DSM 9756</name>
    <dbReference type="NCBI Taxonomy" id="1121391"/>
    <lineage>
        <taxon>Bacteria</taxon>
        <taxon>Pseudomonadati</taxon>
        <taxon>Thermodesulfobacteriota</taxon>
        <taxon>Syntrophobacteria</taxon>
        <taxon>Syntrophobacterales</taxon>
        <taxon>Syntrophobacteraceae</taxon>
        <taxon>Desulfacinum</taxon>
    </lineage>
</organism>
<dbReference type="EMBL" id="FQVB01000011">
    <property type="protein sequence ID" value="SHF11321.1"/>
    <property type="molecule type" value="Genomic_DNA"/>
</dbReference>
<evidence type="ECO:0000256" key="1">
    <source>
        <dbReference type="SAM" id="MobiDB-lite"/>
    </source>
</evidence>
<feature type="compositionally biased region" description="Basic and acidic residues" evidence="1">
    <location>
        <begin position="365"/>
        <end position="374"/>
    </location>
</feature>
<gene>
    <name evidence="5" type="ORF">SAMN02745206_01360</name>
</gene>
<evidence type="ECO:0000259" key="3">
    <source>
        <dbReference type="Pfam" id="PF09822"/>
    </source>
</evidence>
<feature type="domain" description="DUF7088" evidence="4">
    <location>
        <begin position="49"/>
        <end position="115"/>
    </location>
</feature>
<dbReference type="Proteomes" id="UP000184076">
    <property type="component" value="Unassembled WGS sequence"/>
</dbReference>
<keyword evidence="2" id="KW-1133">Transmembrane helix</keyword>
<protein>
    <submittedName>
        <fullName evidence="5">ABC-type uncharacterized transport system involved in gliding motility, auxiliary component</fullName>
    </submittedName>
</protein>